<evidence type="ECO:0000256" key="1">
    <source>
        <dbReference type="SAM" id="Phobius"/>
    </source>
</evidence>
<dbReference type="CDD" id="cd00761">
    <property type="entry name" value="Glyco_tranf_GTA_type"/>
    <property type="match status" value="1"/>
</dbReference>
<dbReference type="OrthoDB" id="2329609at2759"/>
<name>A0A1J4KNC5_9EUKA</name>
<gene>
    <name evidence="2" type="ORF">TRFO_17168</name>
</gene>
<evidence type="ECO:0000313" key="3">
    <source>
        <dbReference type="Proteomes" id="UP000179807"/>
    </source>
</evidence>
<evidence type="ECO:0000313" key="2">
    <source>
        <dbReference type="EMBL" id="OHT12817.1"/>
    </source>
</evidence>
<dbReference type="Gene3D" id="3.90.550.10">
    <property type="entry name" value="Spore Coat Polysaccharide Biosynthesis Protein SpsA, Chain A"/>
    <property type="match status" value="1"/>
</dbReference>
<dbReference type="AlphaFoldDB" id="A0A1J4KNC5"/>
<feature type="transmembrane region" description="Helical" evidence="1">
    <location>
        <begin position="26"/>
        <end position="44"/>
    </location>
</feature>
<dbReference type="SUPFAM" id="SSF53448">
    <property type="entry name" value="Nucleotide-diphospho-sugar transferases"/>
    <property type="match status" value="1"/>
</dbReference>
<dbReference type="GeneID" id="94834130"/>
<organism evidence="2 3">
    <name type="scientific">Tritrichomonas foetus</name>
    <dbReference type="NCBI Taxonomy" id="1144522"/>
    <lineage>
        <taxon>Eukaryota</taxon>
        <taxon>Metamonada</taxon>
        <taxon>Parabasalia</taxon>
        <taxon>Tritrichomonadida</taxon>
        <taxon>Tritrichomonadidae</taxon>
        <taxon>Tritrichomonas</taxon>
    </lineage>
</organism>
<keyword evidence="1" id="KW-0472">Membrane</keyword>
<dbReference type="EMBL" id="MLAK01000554">
    <property type="protein sequence ID" value="OHT12817.1"/>
    <property type="molecule type" value="Genomic_DNA"/>
</dbReference>
<dbReference type="Proteomes" id="UP000179807">
    <property type="component" value="Unassembled WGS sequence"/>
</dbReference>
<protein>
    <submittedName>
        <fullName evidence="2">Uncharacterized protein</fullName>
    </submittedName>
</protein>
<accession>A0A1J4KNC5</accession>
<keyword evidence="3" id="KW-1185">Reference proteome</keyword>
<dbReference type="InterPro" id="IPR029044">
    <property type="entry name" value="Nucleotide-diphossugar_trans"/>
</dbReference>
<proteinExistence type="predicted"/>
<reference evidence="2" key="1">
    <citation type="submission" date="2016-10" db="EMBL/GenBank/DDBJ databases">
        <authorList>
            <person name="Benchimol M."/>
            <person name="Almeida L.G."/>
            <person name="Vasconcelos A.T."/>
            <person name="Perreira-Neves A."/>
            <person name="Rosa I.A."/>
            <person name="Tasca T."/>
            <person name="Bogo M.R."/>
            <person name="de Souza W."/>
        </authorList>
    </citation>
    <scope>NUCLEOTIDE SEQUENCE [LARGE SCALE GENOMIC DNA]</scope>
    <source>
        <strain evidence="2">K</strain>
    </source>
</reference>
<keyword evidence="1" id="KW-0812">Transmembrane</keyword>
<keyword evidence="1" id="KW-1133">Transmembrane helix</keyword>
<sequence>MPLKNYSKIQSMHTSLHIRNVFRRKYSILALLFLFFMILFLFTFQGRNKILKVDILEEHNHWLDIIIPPLYMNNFSNQFKYPNLITENHELDRKKYSSELLHFLGIANLNENEDNVLLYGSSTSLGKKLYEILTNQNKNVFQIKNSIDIDFSSSDVDYFFQNIHFKKAIIIYQPPFFSLPSVTTDTFSINKTSINKNSQSMNEYKKFVQQELDDLVKFVEKKEIKDSIFVFPPPYFEIYKTFSKYPKLFLPHLIENLEIEKIINSNDFDPYNIFNKITLQCKYYNKAEVIINSNDFVSLYSSETIAHFILDNSHSKNENIFLKGPNSKRIQDIHFLTQRISSQMSSDKCLINFHYLNHYFGNDIEEENENQNYFHNIRIVEENLDDENSIHSFDDIFSNFFHQIIHINKKNIHNNQESEIEPYLSIVFTGRNDNYGKGFIDRAKYFMLYLEKTVDQLLPLTPIEVVIVDYATESSRDPLRTLFDFQNSNKRKIIIRFIEVPVSFHSNLDNIKVPFLEYYAKNIGIRRSKGKFVLAMNPDSLLSIEFLDLVSKKSFNEGFLYLSTRIDMNENETRENALEKLKFHKKNHKMDYIRINFDFEWGFGDFQMLSKQMWFAIGGFDQLPTNTYVDNLLFAKMLKILPGAFQMNLPTPILHQYHHHVSSKRPHNLDIIKNAMKDYEKYGQFRQMNGEPDSENWGFPDEDFNEVIYT</sequence>
<dbReference type="RefSeq" id="XP_068365953.1">
    <property type="nucleotide sequence ID" value="XM_068499426.1"/>
</dbReference>
<comment type="caution">
    <text evidence="2">The sequence shown here is derived from an EMBL/GenBank/DDBJ whole genome shotgun (WGS) entry which is preliminary data.</text>
</comment>
<dbReference type="VEuPathDB" id="TrichDB:TRFO_17168"/>